<name>A0AAE0LYT7_9PEZI</name>
<keyword evidence="2" id="KW-1185">Reference proteome</keyword>
<protein>
    <submittedName>
        <fullName evidence="1">Uncharacterized protein</fullName>
    </submittedName>
</protein>
<proteinExistence type="predicted"/>
<evidence type="ECO:0000313" key="1">
    <source>
        <dbReference type="EMBL" id="KAK3312678.1"/>
    </source>
</evidence>
<organism evidence="1 2">
    <name type="scientific">Apodospora peruviana</name>
    <dbReference type="NCBI Taxonomy" id="516989"/>
    <lineage>
        <taxon>Eukaryota</taxon>
        <taxon>Fungi</taxon>
        <taxon>Dikarya</taxon>
        <taxon>Ascomycota</taxon>
        <taxon>Pezizomycotina</taxon>
        <taxon>Sordariomycetes</taxon>
        <taxon>Sordariomycetidae</taxon>
        <taxon>Sordariales</taxon>
        <taxon>Lasiosphaeriaceae</taxon>
        <taxon>Apodospora</taxon>
    </lineage>
</organism>
<reference evidence="1" key="1">
    <citation type="journal article" date="2023" name="Mol. Phylogenet. Evol.">
        <title>Genome-scale phylogeny and comparative genomics of the fungal order Sordariales.</title>
        <authorList>
            <person name="Hensen N."/>
            <person name="Bonometti L."/>
            <person name="Westerberg I."/>
            <person name="Brannstrom I.O."/>
            <person name="Guillou S."/>
            <person name="Cros-Aarteil S."/>
            <person name="Calhoun S."/>
            <person name="Haridas S."/>
            <person name="Kuo A."/>
            <person name="Mondo S."/>
            <person name="Pangilinan J."/>
            <person name="Riley R."/>
            <person name="LaButti K."/>
            <person name="Andreopoulos B."/>
            <person name="Lipzen A."/>
            <person name="Chen C."/>
            <person name="Yan M."/>
            <person name="Daum C."/>
            <person name="Ng V."/>
            <person name="Clum A."/>
            <person name="Steindorff A."/>
            <person name="Ohm R.A."/>
            <person name="Martin F."/>
            <person name="Silar P."/>
            <person name="Natvig D.O."/>
            <person name="Lalanne C."/>
            <person name="Gautier V."/>
            <person name="Ament-Velasquez S.L."/>
            <person name="Kruys A."/>
            <person name="Hutchinson M.I."/>
            <person name="Powell A.J."/>
            <person name="Barry K."/>
            <person name="Miller A.N."/>
            <person name="Grigoriev I.V."/>
            <person name="Debuchy R."/>
            <person name="Gladieux P."/>
            <person name="Hiltunen Thoren M."/>
            <person name="Johannesson H."/>
        </authorList>
    </citation>
    <scope>NUCLEOTIDE SEQUENCE</scope>
    <source>
        <strain evidence="1">CBS 118394</strain>
    </source>
</reference>
<gene>
    <name evidence="1" type="ORF">B0H66DRAFT_537762</name>
</gene>
<comment type="caution">
    <text evidence="1">The sequence shown here is derived from an EMBL/GenBank/DDBJ whole genome shotgun (WGS) entry which is preliminary data.</text>
</comment>
<sequence length="224" mass="24296">MTDFSRSGELLTSFKTRGCEATVLDTAGPEKHAASSAKFSSTSDATVHPSWSLVSTPFPVRWAIHEVKSATPGATIISTDWEDAVLAKHARSTATVDYLESPNSTNHTIARVYSNVNTVANLLIVKLPVSMAKYVKQDQSIAIALMFSYKKRGEGEMHGIDSHDLDAEVRHWYGLGSVESNKVFGAYERVGVVKGSYAGYFTLKYSAWGLNPGRDVQTECGAVG</sequence>
<evidence type="ECO:0000313" key="2">
    <source>
        <dbReference type="Proteomes" id="UP001283341"/>
    </source>
</evidence>
<accession>A0AAE0LYT7</accession>
<reference evidence="1" key="2">
    <citation type="submission" date="2023-06" db="EMBL/GenBank/DDBJ databases">
        <authorList>
            <consortium name="Lawrence Berkeley National Laboratory"/>
            <person name="Haridas S."/>
            <person name="Hensen N."/>
            <person name="Bonometti L."/>
            <person name="Westerberg I."/>
            <person name="Brannstrom I.O."/>
            <person name="Guillou S."/>
            <person name="Cros-Aarteil S."/>
            <person name="Calhoun S."/>
            <person name="Kuo A."/>
            <person name="Mondo S."/>
            <person name="Pangilinan J."/>
            <person name="Riley R."/>
            <person name="Labutti K."/>
            <person name="Andreopoulos B."/>
            <person name="Lipzen A."/>
            <person name="Chen C."/>
            <person name="Yanf M."/>
            <person name="Daum C."/>
            <person name="Ng V."/>
            <person name="Clum A."/>
            <person name="Steindorff A."/>
            <person name="Ohm R."/>
            <person name="Martin F."/>
            <person name="Silar P."/>
            <person name="Natvig D."/>
            <person name="Lalanne C."/>
            <person name="Gautier V."/>
            <person name="Ament-Velasquez S.L."/>
            <person name="Kruys A."/>
            <person name="Hutchinson M.I."/>
            <person name="Powell A.J."/>
            <person name="Barry K."/>
            <person name="Miller A.N."/>
            <person name="Grigoriev I.V."/>
            <person name="Debuchy R."/>
            <person name="Gladieux P."/>
            <person name="Thoren M.H."/>
            <person name="Johannesson H."/>
        </authorList>
    </citation>
    <scope>NUCLEOTIDE SEQUENCE</scope>
    <source>
        <strain evidence="1">CBS 118394</strain>
    </source>
</reference>
<dbReference type="Proteomes" id="UP001283341">
    <property type="component" value="Unassembled WGS sequence"/>
</dbReference>
<dbReference type="EMBL" id="JAUEDM010000008">
    <property type="protein sequence ID" value="KAK3312678.1"/>
    <property type="molecule type" value="Genomic_DNA"/>
</dbReference>
<dbReference type="AlphaFoldDB" id="A0AAE0LYT7"/>